<protein>
    <submittedName>
        <fullName evidence="1">Uncharacterized protein</fullName>
    </submittedName>
</protein>
<dbReference type="AlphaFoldDB" id="A0A1E2UNV3"/>
<evidence type="ECO:0000313" key="1">
    <source>
        <dbReference type="EMBL" id="ODB96397.1"/>
    </source>
</evidence>
<evidence type="ECO:0000313" key="2">
    <source>
        <dbReference type="Proteomes" id="UP000094849"/>
    </source>
</evidence>
<dbReference type="RefSeq" id="WP_069002764.1">
    <property type="nucleotide sequence ID" value="NZ_LVJX01000001.1"/>
</dbReference>
<sequence>MKTNDFESELVGKIEDSIGSYVDEYAYNDISQALLALSVKRFIEVAGPVAAIGQLLKIIHFLSRQPTDRTTAQKIN</sequence>
<reference evidence="1 2" key="1">
    <citation type="submission" date="2016-03" db="EMBL/GenBank/DDBJ databases">
        <title>Chemosynthetic sulphur-oxidizing symbionts of marine invertebrate animals are capable of nitrogen fixation.</title>
        <authorList>
            <person name="Petersen J.M."/>
            <person name="Kemper A."/>
            <person name="Gruber-Vodicka H."/>
            <person name="Cardini U."/>
            <person name="Geest Mvander."/>
            <person name="Kleiner M."/>
            <person name="Bulgheresi S."/>
            <person name="Fussmann M."/>
            <person name="Herbold C."/>
            <person name="Seah B.K.B."/>
            <person name="Antony C.Paul."/>
            <person name="Liu D."/>
            <person name="Belitz A."/>
            <person name="Weber M."/>
        </authorList>
    </citation>
    <scope>NUCLEOTIDE SEQUENCE [LARGE SCALE GENOMIC DNA]</scope>
    <source>
        <strain evidence="1">G_D</strain>
    </source>
</reference>
<dbReference type="EMBL" id="LVJZ01000003">
    <property type="protein sequence ID" value="ODB96397.1"/>
    <property type="molecule type" value="Genomic_DNA"/>
</dbReference>
<keyword evidence="2" id="KW-1185">Reference proteome</keyword>
<comment type="caution">
    <text evidence="1">The sequence shown here is derived from an EMBL/GenBank/DDBJ whole genome shotgun (WGS) entry which is preliminary data.</text>
</comment>
<gene>
    <name evidence="1" type="ORF">A3196_06280</name>
</gene>
<dbReference type="Proteomes" id="UP000094849">
    <property type="component" value="Unassembled WGS sequence"/>
</dbReference>
<name>A0A1E2UNV3_9GAMM</name>
<dbReference type="STRING" id="1818881.A3196_06280"/>
<organism evidence="1 2">
    <name type="scientific">Candidatus Thiodiazotropha endoloripes</name>
    <dbReference type="NCBI Taxonomy" id="1818881"/>
    <lineage>
        <taxon>Bacteria</taxon>
        <taxon>Pseudomonadati</taxon>
        <taxon>Pseudomonadota</taxon>
        <taxon>Gammaproteobacteria</taxon>
        <taxon>Chromatiales</taxon>
        <taxon>Sedimenticolaceae</taxon>
        <taxon>Candidatus Thiodiazotropha</taxon>
    </lineage>
</organism>
<proteinExistence type="predicted"/>
<accession>A0A1E2UNV3</accession>